<accession>A0ABY2FJV5</accession>
<dbReference type="EMBL" id="SODU01000001">
    <property type="protein sequence ID" value="TDW93069.1"/>
    <property type="molecule type" value="Genomic_DNA"/>
</dbReference>
<sequence length="143" mass="15055">MRRAVAVAVLMVMVLSSCADPDQKLRSAAAQSARDAASEVRTTQVAVEQLRAHQLWSQSAGQIVGDAEKGVEKATSSFSAQQPSTETSTRLYEQVTKTLDDAQTAVTAVRIALGNGDLAAAEQQLTALRQSGADLGRIGELAK</sequence>
<keyword evidence="1" id="KW-0732">Signal</keyword>
<evidence type="ECO:0000313" key="2">
    <source>
        <dbReference type="EMBL" id="TDW93069.1"/>
    </source>
</evidence>
<organism evidence="2 3">
    <name type="scientific">Kribbella pratensis</name>
    <dbReference type="NCBI Taxonomy" id="2512112"/>
    <lineage>
        <taxon>Bacteria</taxon>
        <taxon>Bacillati</taxon>
        <taxon>Actinomycetota</taxon>
        <taxon>Actinomycetes</taxon>
        <taxon>Propionibacteriales</taxon>
        <taxon>Kribbellaceae</taxon>
        <taxon>Kribbella</taxon>
    </lineage>
</organism>
<proteinExistence type="predicted"/>
<dbReference type="Proteomes" id="UP000295060">
    <property type="component" value="Unassembled WGS sequence"/>
</dbReference>
<evidence type="ECO:0008006" key="4">
    <source>
        <dbReference type="Google" id="ProtNLM"/>
    </source>
</evidence>
<protein>
    <recommendedName>
        <fullName evidence="4">DUF4363 family protein</fullName>
    </recommendedName>
</protein>
<name>A0ABY2FJV5_9ACTN</name>
<keyword evidence="3" id="KW-1185">Reference proteome</keyword>
<gene>
    <name evidence="2" type="ORF">EV137_0340</name>
</gene>
<feature type="signal peptide" evidence="1">
    <location>
        <begin position="1"/>
        <end position="19"/>
    </location>
</feature>
<dbReference type="PROSITE" id="PS51257">
    <property type="entry name" value="PROKAR_LIPOPROTEIN"/>
    <property type="match status" value="1"/>
</dbReference>
<reference evidence="2 3" key="1">
    <citation type="submission" date="2019-03" db="EMBL/GenBank/DDBJ databases">
        <title>Genomic Encyclopedia of Type Strains, Phase III (KMG-III): the genomes of soil and plant-associated and newly described type strains.</title>
        <authorList>
            <person name="Whitman W."/>
        </authorList>
    </citation>
    <scope>NUCLEOTIDE SEQUENCE [LARGE SCALE GENOMIC DNA]</scope>
    <source>
        <strain evidence="2 3">VKMAc-2574</strain>
    </source>
</reference>
<feature type="chain" id="PRO_5045542326" description="DUF4363 family protein" evidence="1">
    <location>
        <begin position="20"/>
        <end position="143"/>
    </location>
</feature>
<evidence type="ECO:0000256" key="1">
    <source>
        <dbReference type="SAM" id="SignalP"/>
    </source>
</evidence>
<evidence type="ECO:0000313" key="3">
    <source>
        <dbReference type="Proteomes" id="UP000295060"/>
    </source>
</evidence>
<comment type="caution">
    <text evidence="2">The sequence shown here is derived from an EMBL/GenBank/DDBJ whole genome shotgun (WGS) entry which is preliminary data.</text>
</comment>